<evidence type="ECO:0000256" key="3">
    <source>
        <dbReference type="ARBA" id="ARBA00022692"/>
    </source>
</evidence>
<keyword evidence="6 8" id="KW-0472">Membrane</keyword>
<feature type="transmembrane region" description="Helical" evidence="8">
    <location>
        <begin position="26"/>
        <end position="43"/>
    </location>
</feature>
<evidence type="ECO:0000256" key="4">
    <source>
        <dbReference type="ARBA" id="ARBA00022746"/>
    </source>
</evidence>
<dbReference type="KEGG" id="anf:AQPE_1390"/>
<dbReference type="GO" id="GO:0016872">
    <property type="term" value="F:intramolecular lyase activity"/>
    <property type="evidence" value="ECO:0007669"/>
    <property type="project" value="InterPro"/>
</dbReference>
<feature type="domain" description="Lycopene cyclase" evidence="9">
    <location>
        <begin position="126"/>
        <end position="215"/>
    </location>
</feature>
<feature type="transmembrane region" description="Helical" evidence="8">
    <location>
        <begin position="155"/>
        <end position="178"/>
    </location>
</feature>
<dbReference type="GO" id="GO:0016020">
    <property type="term" value="C:membrane"/>
    <property type="evidence" value="ECO:0007669"/>
    <property type="project" value="UniProtKB-SubCell"/>
</dbReference>
<dbReference type="Pfam" id="PF18916">
    <property type="entry name" value="Lycopene_cyc"/>
    <property type="match status" value="2"/>
</dbReference>
<evidence type="ECO:0000256" key="8">
    <source>
        <dbReference type="SAM" id="Phobius"/>
    </source>
</evidence>
<evidence type="ECO:0000256" key="1">
    <source>
        <dbReference type="ARBA" id="ARBA00004141"/>
    </source>
</evidence>
<dbReference type="AlphaFoldDB" id="A0A5K7S6P7"/>
<dbReference type="EMBL" id="AP018694">
    <property type="protein sequence ID" value="BBE17241.1"/>
    <property type="molecule type" value="Genomic_DNA"/>
</dbReference>
<protein>
    <submittedName>
        <fullName evidence="10">Lycopene cyclase</fullName>
    </submittedName>
</protein>
<keyword evidence="5 8" id="KW-1133">Transmembrane helix</keyword>
<evidence type="ECO:0000256" key="2">
    <source>
        <dbReference type="ARBA" id="ARBA00004829"/>
    </source>
</evidence>
<dbReference type="GO" id="GO:0045436">
    <property type="term" value="F:lycopene beta cyclase activity"/>
    <property type="evidence" value="ECO:0007669"/>
    <property type="project" value="UniProtKB-ARBA"/>
</dbReference>
<feature type="transmembrane region" description="Helical" evidence="8">
    <location>
        <begin position="102"/>
        <end position="120"/>
    </location>
</feature>
<dbReference type="InterPro" id="IPR017825">
    <property type="entry name" value="Lycopene_cyclase_dom"/>
</dbReference>
<evidence type="ECO:0000256" key="6">
    <source>
        <dbReference type="ARBA" id="ARBA00023136"/>
    </source>
</evidence>
<feature type="transmembrane region" description="Helical" evidence="8">
    <location>
        <begin position="73"/>
        <end position="90"/>
    </location>
</feature>
<evidence type="ECO:0000313" key="11">
    <source>
        <dbReference type="Proteomes" id="UP001193389"/>
    </source>
</evidence>
<keyword evidence="3 8" id="KW-0812">Transmembrane</keyword>
<evidence type="ECO:0000313" key="10">
    <source>
        <dbReference type="EMBL" id="BBE17241.1"/>
    </source>
</evidence>
<feature type="transmembrane region" description="Helical" evidence="8">
    <location>
        <begin position="126"/>
        <end position="143"/>
    </location>
</feature>
<proteinExistence type="predicted"/>
<dbReference type="NCBIfam" id="TIGR03462">
    <property type="entry name" value="CarR_dom_SF"/>
    <property type="match status" value="2"/>
</dbReference>
<feature type="transmembrane region" description="Helical" evidence="8">
    <location>
        <begin position="198"/>
        <end position="215"/>
    </location>
</feature>
<sequence length="221" mass="26345">MILLVGSISAPLLLSFDRKVQYYKNLKYIFPAIIVTAIIFWVWDIRFVEAQIWSFNQEYTIGVNLIGMPIEEWLFFIVVPYCCMFIYEVLKYYLQKYQFAHIFKSLSVLLIAVFALVSYFFRHQDYTFLTFLFSALYLSYTLIRNKFTPYITKFYFAFLVSLIPFLVVNGILTSLPVVKYNSVHILNIRIINIPIEDFSYLFLLLLMVTTIYETLKESRHY</sequence>
<evidence type="ECO:0000259" key="9">
    <source>
        <dbReference type="Pfam" id="PF18916"/>
    </source>
</evidence>
<dbReference type="Proteomes" id="UP001193389">
    <property type="component" value="Chromosome"/>
</dbReference>
<keyword evidence="4" id="KW-0125">Carotenoid biosynthesis</keyword>
<gene>
    <name evidence="10" type="ORF">AQPE_1390</name>
</gene>
<keyword evidence="7" id="KW-0413">Isomerase</keyword>
<keyword evidence="11" id="KW-1185">Reference proteome</keyword>
<evidence type="ECO:0000256" key="5">
    <source>
        <dbReference type="ARBA" id="ARBA00022989"/>
    </source>
</evidence>
<organism evidence="10 11">
    <name type="scientific">Aquipluma nitroreducens</name>
    <dbReference type="NCBI Taxonomy" id="2010828"/>
    <lineage>
        <taxon>Bacteria</taxon>
        <taxon>Pseudomonadati</taxon>
        <taxon>Bacteroidota</taxon>
        <taxon>Bacteroidia</taxon>
        <taxon>Marinilabiliales</taxon>
        <taxon>Prolixibacteraceae</taxon>
        <taxon>Aquipluma</taxon>
    </lineage>
</organism>
<accession>A0A5K7S6P7</accession>
<dbReference type="GO" id="GO:0016117">
    <property type="term" value="P:carotenoid biosynthetic process"/>
    <property type="evidence" value="ECO:0007669"/>
    <property type="project" value="UniProtKB-KW"/>
</dbReference>
<comment type="subcellular location">
    <subcellularLocation>
        <location evidence="1">Membrane</location>
        <topology evidence="1">Multi-pass membrane protein</topology>
    </subcellularLocation>
</comment>
<reference evidence="10" key="1">
    <citation type="journal article" date="2020" name="Int. J. Syst. Evol. Microbiol.">
        <title>Aquipluma nitroreducens gen. nov. sp. nov., a novel facultatively anaerobic bacterium isolated from a freshwater lake.</title>
        <authorList>
            <person name="Watanabe M."/>
            <person name="Kojima H."/>
            <person name="Fukui M."/>
        </authorList>
    </citation>
    <scope>NUCLEOTIDE SEQUENCE</scope>
    <source>
        <strain evidence="10">MeG22</strain>
    </source>
</reference>
<name>A0A5K7S6P7_9BACT</name>
<comment type="pathway">
    <text evidence="2">Carotenoid biosynthesis.</text>
</comment>
<evidence type="ECO:0000256" key="7">
    <source>
        <dbReference type="ARBA" id="ARBA00023235"/>
    </source>
</evidence>
<feature type="domain" description="Lycopene cyclase" evidence="9">
    <location>
        <begin position="5"/>
        <end position="90"/>
    </location>
</feature>